<dbReference type="GO" id="GO:0005227">
    <property type="term" value="F:calcium-activated cation channel activity"/>
    <property type="evidence" value="ECO:0007669"/>
    <property type="project" value="InterPro"/>
</dbReference>
<feature type="transmembrane region" description="Helical" evidence="3">
    <location>
        <begin position="652"/>
        <end position="680"/>
    </location>
</feature>
<protein>
    <recommendedName>
        <fullName evidence="4">CSC1/OSCA1-like cytosolic domain-containing protein</fullName>
    </recommendedName>
</protein>
<feature type="transmembrane region" description="Helical" evidence="3">
    <location>
        <begin position="548"/>
        <end position="568"/>
    </location>
</feature>
<feature type="transmembrane region" description="Helical" evidence="3">
    <location>
        <begin position="730"/>
        <end position="746"/>
    </location>
</feature>
<feature type="region of interest" description="Disordered" evidence="2">
    <location>
        <begin position="314"/>
        <end position="336"/>
    </location>
</feature>
<feature type="region of interest" description="Disordered" evidence="2">
    <location>
        <begin position="815"/>
        <end position="842"/>
    </location>
</feature>
<feature type="transmembrane region" description="Helical" evidence="3">
    <location>
        <begin position="136"/>
        <end position="162"/>
    </location>
</feature>
<feature type="transmembrane region" description="Helical" evidence="3">
    <location>
        <begin position="463"/>
        <end position="486"/>
    </location>
</feature>
<name>A0AAD1UU24_EUPCR</name>
<feature type="compositionally biased region" description="Basic and acidic residues" evidence="2">
    <location>
        <begin position="314"/>
        <end position="334"/>
    </location>
</feature>
<keyword evidence="6" id="KW-1185">Reference proteome</keyword>
<evidence type="ECO:0000259" key="4">
    <source>
        <dbReference type="Pfam" id="PF14703"/>
    </source>
</evidence>
<keyword evidence="3" id="KW-0472">Membrane</keyword>
<dbReference type="PANTHER" id="PTHR13018:SF83">
    <property type="entry name" value="RRM DOMAIN-CONTAINING PROTEIN"/>
    <property type="match status" value="1"/>
</dbReference>
<accession>A0AAD1UU24</accession>
<dbReference type="Proteomes" id="UP001295684">
    <property type="component" value="Unassembled WGS sequence"/>
</dbReference>
<evidence type="ECO:0000256" key="1">
    <source>
        <dbReference type="SAM" id="Coils"/>
    </source>
</evidence>
<dbReference type="GO" id="GO:0005886">
    <property type="term" value="C:plasma membrane"/>
    <property type="evidence" value="ECO:0007669"/>
    <property type="project" value="TreeGrafter"/>
</dbReference>
<feature type="transmembrane region" description="Helical" evidence="3">
    <location>
        <begin position="588"/>
        <end position="608"/>
    </location>
</feature>
<keyword evidence="3" id="KW-0812">Transmembrane</keyword>
<gene>
    <name evidence="5" type="ORF">ECRASSUSDP1_LOCUS13040</name>
</gene>
<feature type="compositionally biased region" description="Polar residues" evidence="2">
    <location>
        <begin position="1078"/>
        <end position="1095"/>
    </location>
</feature>
<dbReference type="AlphaFoldDB" id="A0AAD1UU24"/>
<sequence>MSEEEKMESAHQLSISEMINANESRNFRDGIAVRVSQYRTKKKEENLHQREHEILNSIPPNFDIAMLHGRISRVRQMSKYGRLSSDDLVVSQNKIKDGDPYYCPCCHILLKNIDSPKYKLNASVYSLKELGIGLPLYFYFKIMIIIVLCILTVMVTIPTMIINALDSKGDEWVEEDENPNYFAIGAHGKEAENYKVGTNINSIIALNTLGMIIVMTVFLLYSPIITKCKWMENKEEQNIKRANYFTAIVYSISLRTPPEDILKWFQTHHDVPNNAKIVYSFDVREIIKIVKRYKIAKNNKLYLEAYRDMILKSQEDQKEAKPSSNTDKDDKEQHYQPPARVDYGCLCKSWPTLEDTNKKLKNLEAKLSLNNHKNNQYEANFCGIAFVTFNTHKERNDFVEKFKMSSFQRVVNFVKAKIFKCKKLQSDLHYDSKRIKVEPAPDSSDIYWENLGFSKARRLRRTILTYFITIICLGASFGMNLSIGILKDHLEKRAKSSQDSSSFNHIIIMLCINIASSSIVAGMNFSIDKIIRLLSLFERHETYTQFNISVAIKLTFAIFANTGIIPLFVNFSKDNWFTPSGLCTDISFNILALCLIGPILYIFDPVYINKLIKKKLEMRKGIRSKMTQRQVNELFEGEEFDIAQRYSVTLSLAMIVMLYMTINPFISGVAILGCIFQYWVTKIMLLRRHNTPNKLGKGLDQYIRSFLPLMTFLYCFGHFYTIYRLSEGKNYLIYAQFLIPICHIFIPEKLIHCILCIKKEQKKPDASFKERAKDPLDRYDQWKYHYLEESGDQNEDSECSEEDLDLALENMRRQNSGSNKRRFSKPVIDQIQEDEKDREKEPDVYREKLDLSQLIKYGFKDMNKHIVWDPLVEAGFDPMKMRKGNSEGPSLTKRKISKGTTLNPMNFANKGQSINPTAFIRRNQTKDLNSSQMLRDLLSPLSKKKNQKSGLGGNIKIAKNTSEPSKNTQIGPLIQHNEINMSKLSSQNKLSMDKNNSGKTSSHEVKENPKDALMAQIEEEISEEHSSFQSSSDFSSSSNSSDLGISEQDISIHIPEDQQHTLITPVGHLKTDKIGQKDPTTQCSNPDVNNERPSL</sequence>
<proteinExistence type="predicted"/>
<feature type="domain" description="CSC1/OSCA1-like cytosolic" evidence="4">
    <location>
        <begin position="246"/>
        <end position="450"/>
    </location>
</feature>
<keyword evidence="3" id="KW-1133">Transmembrane helix</keyword>
<feature type="compositionally biased region" description="Low complexity" evidence="2">
    <location>
        <begin position="1027"/>
        <end position="1047"/>
    </location>
</feature>
<feature type="compositionally biased region" description="Polar residues" evidence="2">
    <location>
        <begin position="898"/>
        <end position="910"/>
    </location>
</feature>
<feature type="region of interest" description="Disordered" evidence="2">
    <location>
        <begin position="940"/>
        <end position="1009"/>
    </location>
</feature>
<evidence type="ECO:0000256" key="2">
    <source>
        <dbReference type="SAM" id="MobiDB-lite"/>
    </source>
</evidence>
<feature type="transmembrane region" description="Helical" evidence="3">
    <location>
        <begin position="702"/>
        <end position="723"/>
    </location>
</feature>
<feature type="region of interest" description="Disordered" evidence="2">
    <location>
        <begin position="880"/>
        <end position="910"/>
    </location>
</feature>
<feature type="region of interest" description="Disordered" evidence="2">
    <location>
        <begin position="1021"/>
        <end position="1095"/>
    </location>
</feature>
<dbReference type="InterPro" id="IPR027815">
    <property type="entry name" value="CSC1/OSCA1-like_cyt"/>
</dbReference>
<feature type="transmembrane region" description="Helical" evidence="3">
    <location>
        <begin position="506"/>
        <end position="527"/>
    </location>
</feature>
<feature type="transmembrane region" description="Helical" evidence="3">
    <location>
        <begin position="200"/>
        <end position="221"/>
    </location>
</feature>
<dbReference type="InterPro" id="IPR045122">
    <property type="entry name" value="Csc1-like"/>
</dbReference>
<evidence type="ECO:0000256" key="3">
    <source>
        <dbReference type="SAM" id="Phobius"/>
    </source>
</evidence>
<reference evidence="5" key="1">
    <citation type="submission" date="2023-07" db="EMBL/GenBank/DDBJ databases">
        <authorList>
            <consortium name="AG Swart"/>
            <person name="Singh M."/>
            <person name="Singh A."/>
            <person name="Seah K."/>
            <person name="Emmerich C."/>
        </authorList>
    </citation>
    <scope>NUCLEOTIDE SEQUENCE</scope>
    <source>
        <strain evidence="5">DP1</strain>
    </source>
</reference>
<feature type="compositionally biased region" description="Basic and acidic residues" evidence="2">
    <location>
        <begin position="833"/>
        <end position="842"/>
    </location>
</feature>
<evidence type="ECO:0000313" key="6">
    <source>
        <dbReference type="Proteomes" id="UP001295684"/>
    </source>
</evidence>
<feature type="compositionally biased region" description="Polar residues" evidence="2">
    <location>
        <begin position="977"/>
        <end position="1000"/>
    </location>
</feature>
<comment type="caution">
    <text evidence="5">The sequence shown here is derived from an EMBL/GenBank/DDBJ whole genome shotgun (WGS) entry which is preliminary data.</text>
</comment>
<dbReference type="EMBL" id="CAMPGE010012963">
    <property type="protein sequence ID" value="CAI2371715.1"/>
    <property type="molecule type" value="Genomic_DNA"/>
</dbReference>
<keyword evidence="1" id="KW-0175">Coiled coil</keyword>
<evidence type="ECO:0000313" key="5">
    <source>
        <dbReference type="EMBL" id="CAI2371715.1"/>
    </source>
</evidence>
<organism evidence="5 6">
    <name type="scientific">Euplotes crassus</name>
    <dbReference type="NCBI Taxonomy" id="5936"/>
    <lineage>
        <taxon>Eukaryota</taxon>
        <taxon>Sar</taxon>
        <taxon>Alveolata</taxon>
        <taxon>Ciliophora</taxon>
        <taxon>Intramacronucleata</taxon>
        <taxon>Spirotrichea</taxon>
        <taxon>Hypotrichia</taxon>
        <taxon>Euplotida</taxon>
        <taxon>Euplotidae</taxon>
        <taxon>Moneuplotes</taxon>
    </lineage>
</organism>
<dbReference type="PANTHER" id="PTHR13018">
    <property type="entry name" value="PROBABLE MEMBRANE PROTEIN DUF221-RELATED"/>
    <property type="match status" value="1"/>
</dbReference>
<feature type="coiled-coil region" evidence="1">
    <location>
        <begin position="353"/>
        <end position="380"/>
    </location>
</feature>
<dbReference type="Pfam" id="PF14703">
    <property type="entry name" value="PHM7_cyt"/>
    <property type="match status" value="1"/>
</dbReference>
<feature type="compositionally biased region" description="Polar residues" evidence="2">
    <location>
        <begin position="959"/>
        <end position="970"/>
    </location>
</feature>